<reference evidence="2 3" key="1">
    <citation type="journal article" date="2013" name="Mar. Genomics">
        <title>Expression of sulfatases in Rhodopirellula baltica and the diversity of sulfatases in the genus Rhodopirellula.</title>
        <authorList>
            <person name="Wegner C.E."/>
            <person name="Richter-Heitmann T."/>
            <person name="Klindworth A."/>
            <person name="Klockow C."/>
            <person name="Richter M."/>
            <person name="Achstetter T."/>
            <person name="Glockner F.O."/>
            <person name="Harder J."/>
        </authorList>
    </citation>
    <scope>NUCLEOTIDE SEQUENCE [LARGE SCALE GENOMIC DNA]</scope>
    <source>
        <strain evidence="2 3">WH47</strain>
    </source>
</reference>
<gene>
    <name evidence="2" type="ORF">RBWH47_01448</name>
</gene>
<dbReference type="Pfam" id="PF19778">
    <property type="entry name" value="RE_endonuc"/>
    <property type="match status" value="1"/>
</dbReference>
<dbReference type="Proteomes" id="UP000006222">
    <property type="component" value="Unassembled WGS sequence"/>
</dbReference>
<comment type="caution">
    <text evidence="2">The sequence shown here is derived from an EMBL/GenBank/DDBJ whole genome shotgun (WGS) entry which is preliminary data.</text>
</comment>
<sequence length="86" mass="9819">MNEVIAIDGHARQNSRLRYRSPVVNYNPDWAGAFEQSSVKHVFFIAETKGIMSTLELKKIESAKITGDNVRYDVVDSYDQLMTPVR</sequence>
<dbReference type="InterPro" id="IPR045572">
    <property type="entry name" value="RE_endonuc_C"/>
</dbReference>
<dbReference type="RefSeq" id="WP_007326000.1">
    <property type="nucleotide sequence ID" value="NZ_AFAR01000120.1"/>
</dbReference>
<accession>F2AQT9</accession>
<evidence type="ECO:0000313" key="3">
    <source>
        <dbReference type="Proteomes" id="UP000006222"/>
    </source>
</evidence>
<evidence type="ECO:0000259" key="1">
    <source>
        <dbReference type="Pfam" id="PF19778"/>
    </source>
</evidence>
<evidence type="ECO:0000313" key="2">
    <source>
        <dbReference type="EMBL" id="EGF27993.1"/>
    </source>
</evidence>
<protein>
    <submittedName>
        <fullName evidence="2">Type III restriction enzyme domain-containing protein</fullName>
    </submittedName>
</protein>
<proteinExistence type="predicted"/>
<dbReference type="GO" id="GO:0015668">
    <property type="term" value="F:type III site-specific deoxyribonuclease activity"/>
    <property type="evidence" value="ECO:0007669"/>
    <property type="project" value="InterPro"/>
</dbReference>
<dbReference type="AlphaFoldDB" id="F2AQT9"/>
<feature type="domain" description="Type III restriction enzyme C-terminal endonuclease" evidence="1">
    <location>
        <begin position="19"/>
        <end position="67"/>
    </location>
</feature>
<dbReference type="EMBL" id="AFAR01000120">
    <property type="protein sequence ID" value="EGF27993.1"/>
    <property type="molecule type" value="Genomic_DNA"/>
</dbReference>
<dbReference type="PATRIC" id="fig|991778.3.peg.2187"/>
<name>F2AQT9_RHOBT</name>
<organism evidence="2 3">
    <name type="scientific">Rhodopirellula baltica WH47</name>
    <dbReference type="NCBI Taxonomy" id="991778"/>
    <lineage>
        <taxon>Bacteria</taxon>
        <taxon>Pseudomonadati</taxon>
        <taxon>Planctomycetota</taxon>
        <taxon>Planctomycetia</taxon>
        <taxon>Pirellulales</taxon>
        <taxon>Pirellulaceae</taxon>
        <taxon>Rhodopirellula</taxon>
    </lineage>
</organism>